<organism evidence="1 2">
    <name type="scientific">Panagrolaimus sp. PS1159</name>
    <dbReference type="NCBI Taxonomy" id="55785"/>
    <lineage>
        <taxon>Eukaryota</taxon>
        <taxon>Metazoa</taxon>
        <taxon>Ecdysozoa</taxon>
        <taxon>Nematoda</taxon>
        <taxon>Chromadorea</taxon>
        <taxon>Rhabditida</taxon>
        <taxon>Tylenchina</taxon>
        <taxon>Panagrolaimomorpha</taxon>
        <taxon>Panagrolaimoidea</taxon>
        <taxon>Panagrolaimidae</taxon>
        <taxon>Panagrolaimus</taxon>
    </lineage>
</organism>
<proteinExistence type="predicted"/>
<protein>
    <submittedName>
        <fullName evidence="2">VWFA domain-containing protein</fullName>
    </submittedName>
</protein>
<accession>A0AC35FPU5</accession>
<reference evidence="2" key="1">
    <citation type="submission" date="2022-11" db="UniProtKB">
        <authorList>
            <consortium name="WormBaseParasite"/>
        </authorList>
    </citation>
    <scope>IDENTIFICATION</scope>
</reference>
<evidence type="ECO:0000313" key="2">
    <source>
        <dbReference type="WBParaSite" id="PS1159_v2.g19616.t1"/>
    </source>
</evidence>
<sequence length="434" mass="46536">MHLLTIFLFIATLRFSYAAQGCITQGCSPNKAQADIVFLIDTSSSLGPDNFPLLQQFLYTLASDLTLGSGTDQSQLAFITFSQDAKTYGTLAQGNSISAVNNTIASLTFGGYSLREITKALKAEETIITAANGFRATAKKLLIAILADTFTGEEPDHNSLLTSIRGKYDALLSIGIGTNAIQFAYTDITYFSGISGDTFFITGFDQLDFARLWIERNACPTYHAPTTYIPTTPIPTQPSGVTCTLSALKYDIYLILDISNVMATADFNALKSAVSSFVNQYSIDNGNTQVALIAVSIDPQNYYTGFHLGQHKSGVLTAISMLTQEPNNGQALDLAFKVADAAYFQKYANGANTPLVVYVTGNTNFDKDPSSTVSSLKAKYGLNIVTVQFTTGADKTKLQSLSGGSSCTIDATTSASRALLPKTLEQLTCSKSFC</sequence>
<dbReference type="WBParaSite" id="PS1159_v2.g19616.t1">
    <property type="protein sequence ID" value="PS1159_v2.g19616.t1"/>
    <property type="gene ID" value="PS1159_v2.g19616"/>
</dbReference>
<evidence type="ECO:0000313" key="1">
    <source>
        <dbReference type="Proteomes" id="UP000887580"/>
    </source>
</evidence>
<name>A0AC35FPU5_9BILA</name>
<dbReference type="Proteomes" id="UP000887580">
    <property type="component" value="Unplaced"/>
</dbReference>